<dbReference type="RefSeq" id="WP_382359500.1">
    <property type="nucleotide sequence ID" value="NZ_JBHLWV010000002.1"/>
</dbReference>
<dbReference type="InterPro" id="IPR036894">
    <property type="entry name" value="YbaB-like_sf"/>
</dbReference>
<protein>
    <submittedName>
        <fullName evidence="1">YbaB/EbfC family nucleoid-associated protein</fullName>
    </submittedName>
</protein>
<evidence type="ECO:0000313" key="2">
    <source>
        <dbReference type="Proteomes" id="UP001589783"/>
    </source>
</evidence>
<dbReference type="Proteomes" id="UP001589783">
    <property type="component" value="Unassembled WGS sequence"/>
</dbReference>
<reference evidence="1 2" key="1">
    <citation type="submission" date="2024-09" db="EMBL/GenBank/DDBJ databases">
        <authorList>
            <person name="Sun Q."/>
            <person name="Mori K."/>
        </authorList>
    </citation>
    <scope>NUCLEOTIDE SEQUENCE [LARGE SCALE GENOMIC DNA]</scope>
    <source>
        <strain evidence="1 2">CCM 7957</strain>
    </source>
</reference>
<gene>
    <name evidence="1" type="ORF">ACFFJD_00860</name>
</gene>
<evidence type="ECO:0000313" key="1">
    <source>
        <dbReference type="EMBL" id="MFC0313409.1"/>
    </source>
</evidence>
<accession>A0ABV6H4B2</accession>
<name>A0ABV6H4B2_9ACTN</name>
<proteinExistence type="predicted"/>
<comment type="caution">
    <text evidence="1">The sequence shown here is derived from an EMBL/GenBank/DDBJ whole genome shotgun (WGS) entry which is preliminary data.</text>
</comment>
<dbReference type="EMBL" id="JBHLWV010000002">
    <property type="protein sequence ID" value="MFC0313409.1"/>
    <property type="molecule type" value="Genomic_DNA"/>
</dbReference>
<dbReference type="SUPFAM" id="SSF82607">
    <property type="entry name" value="YbaB-like"/>
    <property type="match status" value="1"/>
</dbReference>
<dbReference type="Pfam" id="PF02575">
    <property type="entry name" value="YbaB_DNA_bd"/>
    <property type="match status" value="1"/>
</dbReference>
<dbReference type="InterPro" id="IPR004401">
    <property type="entry name" value="YbaB/EbfC"/>
</dbReference>
<dbReference type="Gene3D" id="3.30.1310.10">
    <property type="entry name" value="Nucleoid-associated protein YbaB-like domain"/>
    <property type="match status" value="1"/>
</dbReference>
<organism evidence="1 2">
    <name type="scientific">Gordonia phosphorivorans</name>
    <dbReference type="NCBI Taxonomy" id="1056982"/>
    <lineage>
        <taxon>Bacteria</taxon>
        <taxon>Bacillati</taxon>
        <taxon>Actinomycetota</taxon>
        <taxon>Actinomycetes</taxon>
        <taxon>Mycobacteriales</taxon>
        <taxon>Gordoniaceae</taxon>
        <taxon>Gordonia</taxon>
    </lineage>
</organism>
<keyword evidence="2" id="KW-1185">Reference proteome</keyword>
<sequence>MTESFDPQQLQHRLLAMQEEIMAAELSGSSPGGEVAVTGDGVGRVSAVRIDPALDRDDLGRLQDLIVAALDDLADRREALAAAKTSALSGGFAAPTFDFGDDAAVPRTSDGLIDLG</sequence>